<dbReference type="Gene3D" id="1.25.10.10">
    <property type="entry name" value="Leucine-rich Repeat Variant"/>
    <property type="match status" value="1"/>
</dbReference>
<dbReference type="EMBL" id="SOPX01000003">
    <property type="protein sequence ID" value="TFB30294.1"/>
    <property type="molecule type" value="Genomic_DNA"/>
</dbReference>
<dbReference type="InterPro" id="IPR016024">
    <property type="entry name" value="ARM-type_fold"/>
</dbReference>
<evidence type="ECO:0000313" key="1">
    <source>
        <dbReference type="EMBL" id="RLJ69332.1"/>
    </source>
</evidence>
<dbReference type="RefSeq" id="WP_121288049.1">
    <property type="nucleotide sequence ID" value="NZ_RCCK01000017.1"/>
</dbReference>
<reference evidence="1 3" key="1">
    <citation type="submission" date="2018-10" db="EMBL/GenBank/DDBJ databases">
        <title>Genomic Encyclopedia of Archaeal and Bacterial Type Strains, Phase II (KMG-II): from individual species to whole genera.</title>
        <authorList>
            <person name="Goeker M."/>
        </authorList>
    </citation>
    <scope>NUCLEOTIDE SEQUENCE [LARGE SCALE GENOMIC DNA]</scope>
    <source>
        <strain evidence="1 3">DSM 19624</strain>
    </source>
</reference>
<proteinExistence type="predicted"/>
<dbReference type="EMBL" id="RCCK01000017">
    <property type="protein sequence ID" value="RLJ69332.1"/>
    <property type="molecule type" value="Genomic_DNA"/>
</dbReference>
<accession>A0A497XRJ0</accession>
<dbReference type="AlphaFoldDB" id="A0A497XRJ0"/>
<dbReference type="OrthoDB" id="648641at2"/>
<dbReference type="SUPFAM" id="SSF48371">
    <property type="entry name" value="ARM repeat"/>
    <property type="match status" value="1"/>
</dbReference>
<gene>
    <name evidence="1" type="ORF">BCL90_5254</name>
    <name evidence="2" type="ORF">E3V97_19195</name>
</gene>
<organism evidence="1 3">
    <name type="scientific">Pedobacter alluvionis</name>
    <dbReference type="NCBI Taxonomy" id="475253"/>
    <lineage>
        <taxon>Bacteria</taxon>
        <taxon>Pseudomonadati</taxon>
        <taxon>Bacteroidota</taxon>
        <taxon>Sphingobacteriia</taxon>
        <taxon>Sphingobacteriales</taxon>
        <taxon>Sphingobacteriaceae</taxon>
        <taxon>Pedobacter</taxon>
    </lineage>
</organism>
<comment type="caution">
    <text evidence="1">The sequence shown here is derived from an EMBL/GenBank/DDBJ whole genome shotgun (WGS) entry which is preliminary data.</text>
</comment>
<evidence type="ECO:0000313" key="4">
    <source>
        <dbReference type="Proteomes" id="UP000297429"/>
    </source>
</evidence>
<dbReference type="Proteomes" id="UP000273898">
    <property type="component" value="Unassembled WGS sequence"/>
</dbReference>
<sequence length="213" mass="23897">MAKSTLSNEAIKELLISEKKADVRKGVKLVLNNTLINFADDVFDILRRYLKDEKMWEVNYDIIRLLGQARYEKVIPILDEICNQNEDHDMVTSAAATALCRIKRANIHDVQEVQRLLTFGNFAVVDGALRSMGMDKVMPSENKIGEIINSVKEFEPKIEKGYADIREGLAVASAGWTKNELVKNFLDDCLKSGDSALAKLAKSSINSKYAQID</sequence>
<keyword evidence="4" id="KW-1185">Reference proteome</keyword>
<protein>
    <submittedName>
        <fullName evidence="2">HEAT repeat domain-containing protein</fullName>
    </submittedName>
</protein>
<reference evidence="2 4" key="2">
    <citation type="submission" date="2019-03" db="EMBL/GenBank/DDBJ databases">
        <authorList>
            <person name="He R.-H."/>
        </authorList>
    </citation>
    <scope>NUCLEOTIDE SEQUENCE [LARGE SCALE GENOMIC DNA]</scope>
    <source>
        <strain evidence="2 4">DSM 19624</strain>
    </source>
</reference>
<dbReference type="Pfam" id="PF13646">
    <property type="entry name" value="HEAT_2"/>
    <property type="match status" value="1"/>
</dbReference>
<name>A0A497XRJ0_9SPHI</name>
<dbReference type="InterPro" id="IPR011989">
    <property type="entry name" value="ARM-like"/>
</dbReference>
<dbReference type="Proteomes" id="UP000297429">
    <property type="component" value="Unassembled WGS sequence"/>
</dbReference>
<evidence type="ECO:0000313" key="2">
    <source>
        <dbReference type="EMBL" id="TFB30294.1"/>
    </source>
</evidence>
<evidence type="ECO:0000313" key="3">
    <source>
        <dbReference type="Proteomes" id="UP000273898"/>
    </source>
</evidence>